<feature type="chain" id="PRO_5020497934" description="Lipoprotein" evidence="1">
    <location>
        <begin position="22"/>
        <end position="87"/>
    </location>
</feature>
<evidence type="ECO:0000256" key="1">
    <source>
        <dbReference type="SAM" id="SignalP"/>
    </source>
</evidence>
<dbReference type="Proteomes" id="UP000298264">
    <property type="component" value="Unassembled WGS sequence"/>
</dbReference>
<evidence type="ECO:0000313" key="3">
    <source>
        <dbReference type="Proteomes" id="UP000298264"/>
    </source>
</evidence>
<keyword evidence="3" id="KW-1185">Reference proteome</keyword>
<evidence type="ECO:0000313" key="2">
    <source>
        <dbReference type="EMBL" id="TGN08163.1"/>
    </source>
</evidence>
<dbReference type="RefSeq" id="WP_135765122.1">
    <property type="nucleotide sequence ID" value="NZ_RQHV01000061.1"/>
</dbReference>
<sequence>MNKRTLILVLGLALATSLSFCKKEEAKVEETPAAIEDAAKAAVSEAEAKAKAAATEAVKKAETEVKKQAAAGADAAKDALNAKKPSF</sequence>
<accession>A0A4R9LMR7</accession>
<dbReference type="EMBL" id="RQHV01000061">
    <property type="protein sequence ID" value="TGN08163.1"/>
    <property type="molecule type" value="Genomic_DNA"/>
</dbReference>
<reference evidence="2" key="1">
    <citation type="journal article" date="2019" name="PLoS Negl. Trop. Dis.">
        <title>Revisiting the worldwide diversity of Leptospira species in the environment.</title>
        <authorList>
            <person name="Vincent A.T."/>
            <person name="Schiettekatte O."/>
            <person name="Bourhy P."/>
            <person name="Veyrier F.J."/>
            <person name="Picardeau M."/>
        </authorList>
    </citation>
    <scope>NUCLEOTIDE SEQUENCE [LARGE SCALE GENOMIC DNA]</scope>
    <source>
        <strain evidence="2">201400974</strain>
    </source>
</reference>
<feature type="signal peptide" evidence="1">
    <location>
        <begin position="1"/>
        <end position="21"/>
    </location>
</feature>
<organism evidence="2 3">
    <name type="scientific">Leptospira ilyithenensis</name>
    <dbReference type="NCBI Taxonomy" id="2484901"/>
    <lineage>
        <taxon>Bacteria</taxon>
        <taxon>Pseudomonadati</taxon>
        <taxon>Spirochaetota</taxon>
        <taxon>Spirochaetia</taxon>
        <taxon>Leptospirales</taxon>
        <taxon>Leptospiraceae</taxon>
        <taxon>Leptospira</taxon>
    </lineage>
</organism>
<name>A0A4R9LMR7_9LEPT</name>
<gene>
    <name evidence="2" type="ORF">EHS11_14645</name>
</gene>
<proteinExistence type="predicted"/>
<comment type="caution">
    <text evidence="2">The sequence shown here is derived from an EMBL/GenBank/DDBJ whole genome shotgun (WGS) entry which is preliminary data.</text>
</comment>
<dbReference type="AlphaFoldDB" id="A0A4R9LMR7"/>
<keyword evidence="1" id="KW-0732">Signal</keyword>
<evidence type="ECO:0008006" key="4">
    <source>
        <dbReference type="Google" id="ProtNLM"/>
    </source>
</evidence>
<protein>
    <recommendedName>
        <fullName evidence="4">Lipoprotein</fullName>
    </recommendedName>
</protein>